<keyword evidence="3" id="KW-1185">Reference proteome</keyword>
<evidence type="ECO:0008006" key="4">
    <source>
        <dbReference type="Google" id="ProtNLM"/>
    </source>
</evidence>
<dbReference type="InterPro" id="IPR038605">
    <property type="entry name" value="Pba1_sf"/>
</dbReference>
<name>A0A367YJK4_9ASCO</name>
<evidence type="ECO:0000313" key="2">
    <source>
        <dbReference type="EMBL" id="RCK66075.1"/>
    </source>
</evidence>
<gene>
    <name evidence="2" type="ORF">Cantr_01755</name>
</gene>
<sequence>MLIKPITETRNPRHTLEDEDENQPNFKPTITVKLTKQPRIAPQTVLVMPSTISILQDQLKFEPIGLIHIDYPELYESIDKSSELEYDEDEQLYVALKNQNLKNKYPKLDVPVVANSDISVVSITIPHFYNAITYNLVAREVIKTFSETRDWIVLAPCGLNNNQSVNKLLAGQEVKRGKELMDQVPELKPPHAITGIAGSVVSQLNLSPGKNITCLVLNSEGQPGFEKSDNDSIVDVSYLLVHLFEVVNQQEYLNAISNKVRKFNGAFSNLGMYI</sequence>
<dbReference type="AlphaFoldDB" id="A0A367YJK4"/>
<dbReference type="OrthoDB" id="3980818at2759"/>
<dbReference type="STRING" id="5486.A0A367YJK4"/>
<accession>A0A367YJK4</accession>
<evidence type="ECO:0000256" key="1">
    <source>
        <dbReference type="SAM" id="MobiDB-lite"/>
    </source>
</evidence>
<dbReference type="EMBL" id="QLNQ01000018">
    <property type="protein sequence ID" value="RCK66075.1"/>
    <property type="molecule type" value="Genomic_DNA"/>
</dbReference>
<dbReference type="Gene3D" id="3.40.50.12120">
    <property type="entry name" value="POC1 chaperone"/>
    <property type="match status" value="1"/>
</dbReference>
<dbReference type="GO" id="GO:0043248">
    <property type="term" value="P:proteasome assembly"/>
    <property type="evidence" value="ECO:0007669"/>
    <property type="project" value="InterPro"/>
</dbReference>
<dbReference type="InterPro" id="IPR018855">
    <property type="entry name" value="Psome_chaperone_1_fun"/>
</dbReference>
<comment type="caution">
    <text evidence="2">The sequence shown here is derived from an EMBL/GenBank/DDBJ whole genome shotgun (WGS) entry which is preliminary data.</text>
</comment>
<dbReference type="Proteomes" id="UP000253472">
    <property type="component" value="Unassembled WGS sequence"/>
</dbReference>
<protein>
    <recommendedName>
        <fullName evidence="4">Proteasome assembly chaperone 1</fullName>
    </recommendedName>
</protein>
<evidence type="ECO:0000313" key="3">
    <source>
        <dbReference type="Proteomes" id="UP000253472"/>
    </source>
</evidence>
<dbReference type="Pfam" id="PF10450">
    <property type="entry name" value="POC1"/>
    <property type="match status" value="1"/>
</dbReference>
<proteinExistence type="predicted"/>
<organism evidence="2 3">
    <name type="scientific">Candida viswanathii</name>
    <dbReference type="NCBI Taxonomy" id="5486"/>
    <lineage>
        <taxon>Eukaryota</taxon>
        <taxon>Fungi</taxon>
        <taxon>Dikarya</taxon>
        <taxon>Ascomycota</taxon>
        <taxon>Saccharomycotina</taxon>
        <taxon>Pichiomycetes</taxon>
        <taxon>Debaryomycetaceae</taxon>
        <taxon>Candida/Lodderomyces clade</taxon>
        <taxon>Candida</taxon>
    </lineage>
</organism>
<reference evidence="2 3" key="1">
    <citation type="submission" date="2018-06" db="EMBL/GenBank/DDBJ databases">
        <title>Whole genome sequencing of Candida tropicalis (genome annotated by CSBL at Korea University).</title>
        <authorList>
            <person name="Ahn J."/>
        </authorList>
    </citation>
    <scope>NUCLEOTIDE SEQUENCE [LARGE SCALE GENOMIC DNA]</scope>
    <source>
        <strain evidence="2 3">ATCC 20962</strain>
    </source>
</reference>
<feature type="region of interest" description="Disordered" evidence="1">
    <location>
        <begin position="1"/>
        <end position="26"/>
    </location>
</feature>